<sequence length="47" mass="5384">MGTRLTIRVPADFVLSRDVCSYGYFLLAPNRWDTKSQTLARTLHLAE</sequence>
<feature type="non-terminal residue" evidence="1">
    <location>
        <position position="47"/>
    </location>
</feature>
<dbReference type="EMBL" id="UOGK01000617">
    <property type="protein sequence ID" value="VAX41960.1"/>
    <property type="molecule type" value="Genomic_DNA"/>
</dbReference>
<accession>A0A3B1E124</accession>
<gene>
    <name evidence="1" type="ORF">MNBD_PLANCTO03-2280</name>
</gene>
<protein>
    <submittedName>
        <fullName evidence="1">Uncharacterized protein</fullName>
    </submittedName>
</protein>
<name>A0A3B1E124_9ZZZZ</name>
<evidence type="ECO:0000313" key="1">
    <source>
        <dbReference type="EMBL" id="VAX41960.1"/>
    </source>
</evidence>
<dbReference type="AlphaFoldDB" id="A0A3B1E124"/>
<reference evidence="1" key="1">
    <citation type="submission" date="2018-06" db="EMBL/GenBank/DDBJ databases">
        <authorList>
            <person name="Zhirakovskaya E."/>
        </authorList>
    </citation>
    <scope>NUCLEOTIDE SEQUENCE</scope>
</reference>
<proteinExistence type="predicted"/>
<organism evidence="1">
    <name type="scientific">hydrothermal vent metagenome</name>
    <dbReference type="NCBI Taxonomy" id="652676"/>
    <lineage>
        <taxon>unclassified sequences</taxon>
        <taxon>metagenomes</taxon>
        <taxon>ecological metagenomes</taxon>
    </lineage>
</organism>